<dbReference type="GO" id="GO:0004252">
    <property type="term" value="F:serine-type endopeptidase activity"/>
    <property type="evidence" value="ECO:0007669"/>
    <property type="project" value="InterPro"/>
</dbReference>
<dbReference type="InterPro" id="IPR033116">
    <property type="entry name" value="TRYPSIN_SER"/>
</dbReference>
<evidence type="ECO:0000313" key="8">
    <source>
        <dbReference type="Proteomes" id="UP000030746"/>
    </source>
</evidence>
<dbReference type="CTD" id="20251788"/>
<dbReference type="GeneID" id="20251788"/>
<accession>V4AMS9</accession>
<dbReference type="PROSITE" id="PS00135">
    <property type="entry name" value="TRYPSIN_SER"/>
    <property type="match status" value="1"/>
</dbReference>
<dbReference type="FunFam" id="2.40.10.10:FF:000003">
    <property type="entry name" value="Transmembrane serine protease 3"/>
    <property type="match status" value="1"/>
</dbReference>
<dbReference type="PANTHER" id="PTHR24252:SF7">
    <property type="entry name" value="HYALIN"/>
    <property type="match status" value="1"/>
</dbReference>
<feature type="non-terminal residue" evidence="7">
    <location>
        <position position="233"/>
    </location>
</feature>
<dbReference type="InterPro" id="IPR001314">
    <property type="entry name" value="Peptidase_S1A"/>
</dbReference>
<dbReference type="OMA" id="WGYRTED"/>
<organism evidence="7 8">
    <name type="scientific">Lottia gigantea</name>
    <name type="common">Giant owl limpet</name>
    <dbReference type="NCBI Taxonomy" id="225164"/>
    <lineage>
        <taxon>Eukaryota</taxon>
        <taxon>Metazoa</taxon>
        <taxon>Spiralia</taxon>
        <taxon>Lophotrochozoa</taxon>
        <taxon>Mollusca</taxon>
        <taxon>Gastropoda</taxon>
        <taxon>Patellogastropoda</taxon>
        <taxon>Lottioidea</taxon>
        <taxon>Lottiidae</taxon>
        <taxon>Lottia</taxon>
    </lineage>
</organism>
<evidence type="ECO:0000256" key="3">
    <source>
        <dbReference type="ARBA" id="ARBA00022825"/>
    </source>
</evidence>
<evidence type="ECO:0000313" key="7">
    <source>
        <dbReference type="EMBL" id="ESO98452.1"/>
    </source>
</evidence>
<dbReference type="PRINTS" id="PR00722">
    <property type="entry name" value="CHYMOTRYPSIN"/>
</dbReference>
<dbReference type="OrthoDB" id="6052809at2759"/>
<dbReference type="Proteomes" id="UP000030746">
    <property type="component" value="Unassembled WGS sequence"/>
</dbReference>
<dbReference type="Gene3D" id="2.40.10.10">
    <property type="entry name" value="Trypsin-like serine proteases"/>
    <property type="match status" value="1"/>
</dbReference>
<keyword evidence="1 5" id="KW-0645">Protease</keyword>
<evidence type="ECO:0000256" key="1">
    <source>
        <dbReference type="ARBA" id="ARBA00022670"/>
    </source>
</evidence>
<dbReference type="PROSITE" id="PS00134">
    <property type="entry name" value="TRYPSIN_HIS"/>
    <property type="match status" value="1"/>
</dbReference>
<protein>
    <recommendedName>
        <fullName evidence="6">Peptidase S1 domain-containing protein</fullName>
    </recommendedName>
</protein>
<evidence type="ECO:0000256" key="4">
    <source>
        <dbReference type="ARBA" id="ARBA00023157"/>
    </source>
</evidence>
<dbReference type="InterPro" id="IPR018114">
    <property type="entry name" value="TRYPSIN_HIS"/>
</dbReference>
<dbReference type="HOGENOM" id="CLU_006842_7_0_1"/>
<dbReference type="PROSITE" id="PS50240">
    <property type="entry name" value="TRYPSIN_DOM"/>
    <property type="match status" value="1"/>
</dbReference>
<feature type="domain" description="Peptidase S1" evidence="6">
    <location>
        <begin position="2"/>
        <end position="232"/>
    </location>
</feature>
<keyword evidence="3 5" id="KW-0720">Serine protease</keyword>
<sequence length="233" mass="24931">RVVGGENAKECEFPFLAYVNAGGSQCGGTIIDNRHIVTAAHCMVGNSIRPASSITIGVGSSYKNNLRNYRVSRVTVHPNYQPNTFDYDVAVLTLSSSLTRSRCIQPACLPTPSLQLRTDTKCMVVGWGLTQYPGGYSPNNAQKAMVPIVSMSQCKQSYGSNTINDLKICAGYLSGDKDACKGDSGGPLLCAEGSSWTLAGIVSFGNGCAKPYYPGVYSYVPNLKTWIDSITRS</sequence>
<evidence type="ECO:0000256" key="5">
    <source>
        <dbReference type="RuleBase" id="RU363034"/>
    </source>
</evidence>
<dbReference type="EMBL" id="KB201262">
    <property type="protein sequence ID" value="ESO98452.1"/>
    <property type="molecule type" value="Genomic_DNA"/>
</dbReference>
<dbReference type="Pfam" id="PF00089">
    <property type="entry name" value="Trypsin"/>
    <property type="match status" value="1"/>
</dbReference>
<proteinExistence type="predicted"/>
<dbReference type="InterPro" id="IPR043504">
    <property type="entry name" value="Peptidase_S1_PA_chymotrypsin"/>
</dbReference>
<dbReference type="SMART" id="SM00020">
    <property type="entry name" value="Tryp_SPc"/>
    <property type="match status" value="1"/>
</dbReference>
<dbReference type="RefSeq" id="XP_009050866.1">
    <property type="nucleotide sequence ID" value="XM_009052618.1"/>
</dbReference>
<feature type="non-terminal residue" evidence="7">
    <location>
        <position position="1"/>
    </location>
</feature>
<dbReference type="KEGG" id="lgi:LOTGIDRAFT_66705"/>
<name>V4AMS9_LOTGI</name>
<keyword evidence="4" id="KW-1015">Disulfide bond</keyword>
<dbReference type="CDD" id="cd00190">
    <property type="entry name" value="Tryp_SPc"/>
    <property type="match status" value="1"/>
</dbReference>
<dbReference type="STRING" id="225164.V4AMS9"/>
<keyword evidence="8" id="KW-1185">Reference proteome</keyword>
<dbReference type="InterPro" id="IPR001254">
    <property type="entry name" value="Trypsin_dom"/>
</dbReference>
<reference evidence="7 8" key="1">
    <citation type="journal article" date="2013" name="Nature">
        <title>Insights into bilaterian evolution from three spiralian genomes.</title>
        <authorList>
            <person name="Simakov O."/>
            <person name="Marletaz F."/>
            <person name="Cho S.J."/>
            <person name="Edsinger-Gonzales E."/>
            <person name="Havlak P."/>
            <person name="Hellsten U."/>
            <person name="Kuo D.H."/>
            <person name="Larsson T."/>
            <person name="Lv J."/>
            <person name="Arendt D."/>
            <person name="Savage R."/>
            <person name="Osoegawa K."/>
            <person name="de Jong P."/>
            <person name="Grimwood J."/>
            <person name="Chapman J.A."/>
            <person name="Shapiro H."/>
            <person name="Aerts A."/>
            <person name="Otillar R.P."/>
            <person name="Terry A.Y."/>
            <person name="Boore J.L."/>
            <person name="Grigoriev I.V."/>
            <person name="Lindberg D.R."/>
            <person name="Seaver E.C."/>
            <person name="Weisblat D.A."/>
            <person name="Putnam N.H."/>
            <person name="Rokhsar D.S."/>
        </authorList>
    </citation>
    <scope>NUCLEOTIDE SEQUENCE [LARGE SCALE GENOMIC DNA]</scope>
</reference>
<evidence type="ECO:0000259" key="6">
    <source>
        <dbReference type="PROSITE" id="PS50240"/>
    </source>
</evidence>
<keyword evidence="2 5" id="KW-0378">Hydrolase</keyword>
<dbReference type="InterPro" id="IPR009003">
    <property type="entry name" value="Peptidase_S1_PA"/>
</dbReference>
<dbReference type="AlphaFoldDB" id="V4AMS9"/>
<dbReference type="SUPFAM" id="SSF50494">
    <property type="entry name" value="Trypsin-like serine proteases"/>
    <property type="match status" value="1"/>
</dbReference>
<evidence type="ECO:0000256" key="2">
    <source>
        <dbReference type="ARBA" id="ARBA00022801"/>
    </source>
</evidence>
<dbReference type="PANTHER" id="PTHR24252">
    <property type="entry name" value="ACROSIN-RELATED"/>
    <property type="match status" value="1"/>
</dbReference>
<dbReference type="GO" id="GO:0006508">
    <property type="term" value="P:proteolysis"/>
    <property type="evidence" value="ECO:0007669"/>
    <property type="project" value="UniProtKB-KW"/>
</dbReference>
<gene>
    <name evidence="7" type="ORF">LOTGIDRAFT_66705</name>
</gene>